<protein>
    <recommendedName>
        <fullName evidence="3">Small ribosomal subunit protein bS16</fullName>
    </recommendedName>
</protein>
<dbReference type="GO" id="GO:0015935">
    <property type="term" value="C:small ribosomal subunit"/>
    <property type="evidence" value="ECO:0007669"/>
    <property type="project" value="TreeGrafter"/>
</dbReference>
<proteinExistence type="inferred from homology"/>
<keyword evidence="2 3" id="KW-0687">Ribonucleoprotein</keyword>
<reference evidence="4" key="1">
    <citation type="journal article" date="2005" name="Environ. Microbiol.">
        <title>Genetic and functional properties of uncultivated thermophilic crenarchaeotes from a subsurface gold mine as revealed by analysis of genome fragments.</title>
        <authorList>
            <person name="Nunoura T."/>
            <person name="Hirayama H."/>
            <person name="Takami H."/>
            <person name="Oida H."/>
            <person name="Nishi S."/>
            <person name="Shimamura S."/>
            <person name="Suzuki Y."/>
            <person name="Inagaki F."/>
            <person name="Takai K."/>
            <person name="Nealson K.H."/>
            <person name="Horikoshi K."/>
        </authorList>
    </citation>
    <scope>NUCLEOTIDE SEQUENCE</scope>
</reference>
<organism evidence="4">
    <name type="scientific">Acetithermum autotrophicum</name>
    <dbReference type="NCBI Taxonomy" id="1446466"/>
    <lineage>
        <taxon>Bacteria</taxon>
        <taxon>Candidatus Bipolaricaulota</taxon>
        <taxon>Candidatus Acetithermum</taxon>
    </lineage>
</organism>
<accession>H5STB0</accession>
<name>H5STB0_ACEAU</name>
<dbReference type="GO" id="GO:0006412">
    <property type="term" value="P:translation"/>
    <property type="evidence" value="ECO:0007669"/>
    <property type="project" value="UniProtKB-UniRule"/>
</dbReference>
<dbReference type="PANTHER" id="PTHR12919">
    <property type="entry name" value="30S RIBOSOMAL PROTEIN S16"/>
    <property type="match status" value="1"/>
</dbReference>
<keyword evidence="1 3" id="KW-0689">Ribosomal protein</keyword>
<dbReference type="PROSITE" id="PS00732">
    <property type="entry name" value="RIBOSOMAL_S16"/>
    <property type="match status" value="1"/>
</dbReference>
<dbReference type="GO" id="GO:0005737">
    <property type="term" value="C:cytoplasm"/>
    <property type="evidence" value="ECO:0007669"/>
    <property type="project" value="UniProtKB-ARBA"/>
</dbReference>
<dbReference type="NCBIfam" id="TIGR00002">
    <property type="entry name" value="S16"/>
    <property type="match status" value="1"/>
</dbReference>
<dbReference type="HAMAP" id="MF_00385">
    <property type="entry name" value="Ribosomal_bS16"/>
    <property type="match status" value="1"/>
</dbReference>
<dbReference type="PANTHER" id="PTHR12919:SF20">
    <property type="entry name" value="SMALL RIBOSOMAL SUBUNIT PROTEIN BS16M"/>
    <property type="match status" value="1"/>
</dbReference>
<sequence length="91" mass="10292">MAVKIRLKRIGRRAQPSYRVVVVEETKPRDSQVLADLGWYDALHGQYEIDTATALQWLSRGAQPSPTARHLLSKKGILAEFHKQRQGQATP</sequence>
<evidence type="ECO:0000256" key="2">
    <source>
        <dbReference type="ARBA" id="ARBA00023274"/>
    </source>
</evidence>
<dbReference type="AlphaFoldDB" id="H5STB0"/>
<dbReference type="InterPro" id="IPR023803">
    <property type="entry name" value="Ribosomal_bS16_dom_sf"/>
</dbReference>
<reference evidence="4" key="2">
    <citation type="journal article" date="2012" name="PLoS ONE">
        <title>A Deeply Branching Thermophilic Bacterium with an Ancient Acetyl-CoA Pathway Dominates a Subsurface Ecosystem.</title>
        <authorList>
            <person name="Takami H."/>
            <person name="Noguchi H."/>
            <person name="Takaki Y."/>
            <person name="Uchiyama I."/>
            <person name="Toyoda A."/>
            <person name="Nishi S."/>
            <person name="Chee G.-J."/>
            <person name="Arai W."/>
            <person name="Nunoura T."/>
            <person name="Itoh T."/>
            <person name="Hattori M."/>
            <person name="Takai K."/>
        </authorList>
    </citation>
    <scope>NUCLEOTIDE SEQUENCE</scope>
</reference>
<dbReference type="Gene3D" id="3.30.1320.10">
    <property type="match status" value="1"/>
</dbReference>
<dbReference type="InterPro" id="IPR020592">
    <property type="entry name" value="Ribosomal_bS16_CS"/>
</dbReference>
<dbReference type="GO" id="GO:0003735">
    <property type="term" value="F:structural constituent of ribosome"/>
    <property type="evidence" value="ECO:0007669"/>
    <property type="project" value="InterPro"/>
</dbReference>
<gene>
    <name evidence="3" type="primary">rpsP</name>
    <name evidence="4" type="ORF">HGMM_OP4C396</name>
</gene>
<dbReference type="SUPFAM" id="SSF54565">
    <property type="entry name" value="Ribosomal protein S16"/>
    <property type="match status" value="1"/>
</dbReference>
<dbReference type="Pfam" id="PF00886">
    <property type="entry name" value="Ribosomal_S16"/>
    <property type="match status" value="1"/>
</dbReference>
<evidence type="ECO:0000256" key="3">
    <source>
        <dbReference type="HAMAP-Rule" id="MF_00385"/>
    </source>
</evidence>
<evidence type="ECO:0000313" key="4">
    <source>
        <dbReference type="EMBL" id="BAL59760.1"/>
    </source>
</evidence>
<comment type="similarity">
    <text evidence="3">Belongs to the bacterial ribosomal protein bS16 family.</text>
</comment>
<dbReference type="EMBL" id="AP011803">
    <property type="protein sequence ID" value="BAL59760.1"/>
    <property type="molecule type" value="Genomic_DNA"/>
</dbReference>
<evidence type="ECO:0000256" key="1">
    <source>
        <dbReference type="ARBA" id="ARBA00022980"/>
    </source>
</evidence>
<dbReference type="InterPro" id="IPR000307">
    <property type="entry name" value="Ribosomal_bS16"/>
</dbReference>